<dbReference type="InterPro" id="IPR036397">
    <property type="entry name" value="RNaseH_sf"/>
</dbReference>
<reference evidence="2 3" key="1">
    <citation type="journal article" date="2019" name="Sci. Rep.">
        <title>Orb-weaving spider Araneus ventricosus genome elucidates the spidroin gene catalogue.</title>
        <authorList>
            <person name="Kono N."/>
            <person name="Nakamura H."/>
            <person name="Ohtoshi R."/>
            <person name="Moran D.A.P."/>
            <person name="Shinohara A."/>
            <person name="Yoshida Y."/>
            <person name="Fujiwara M."/>
            <person name="Mori M."/>
            <person name="Tomita M."/>
            <person name="Arakawa K."/>
        </authorList>
    </citation>
    <scope>NUCLEOTIDE SEQUENCE [LARGE SCALE GENOMIC DNA]</scope>
</reference>
<dbReference type="InterPro" id="IPR001584">
    <property type="entry name" value="Integrase_cat-core"/>
</dbReference>
<evidence type="ECO:0000313" key="2">
    <source>
        <dbReference type="EMBL" id="GBL87157.1"/>
    </source>
</evidence>
<dbReference type="FunFam" id="3.30.420.10:FF:000032">
    <property type="entry name" value="Retrovirus-related Pol polyprotein from transposon 297-like Protein"/>
    <property type="match status" value="1"/>
</dbReference>
<dbReference type="Proteomes" id="UP000499080">
    <property type="component" value="Unassembled WGS sequence"/>
</dbReference>
<keyword evidence="3" id="KW-1185">Reference proteome</keyword>
<dbReference type="GO" id="GO:0015074">
    <property type="term" value="P:DNA integration"/>
    <property type="evidence" value="ECO:0007669"/>
    <property type="project" value="InterPro"/>
</dbReference>
<feature type="non-terminal residue" evidence="2">
    <location>
        <position position="270"/>
    </location>
</feature>
<comment type="caution">
    <text evidence="2">The sequence shown here is derived from an EMBL/GenBank/DDBJ whole genome shotgun (WGS) entry which is preliminary data.</text>
</comment>
<name>A0A4Y2B5S7_ARAVE</name>
<dbReference type="GO" id="GO:0003676">
    <property type="term" value="F:nucleic acid binding"/>
    <property type="evidence" value="ECO:0007669"/>
    <property type="project" value="InterPro"/>
</dbReference>
<organism evidence="2 3">
    <name type="scientific">Araneus ventricosus</name>
    <name type="common">Orbweaver spider</name>
    <name type="synonym">Epeira ventricosa</name>
    <dbReference type="NCBI Taxonomy" id="182803"/>
    <lineage>
        <taxon>Eukaryota</taxon>
        <taxon>Metazoa</taxon>
        <taxon>Ecdysozoa</taxon>
        <taxon>Arthropoda</taxon>
        <taxon>Chelicerata</taxon>
        <taxon>Arachnida</taxon>
        <taxon>Araneae</taxon>
        <taxon>Araneomorphae</taxon>
        <taxon>Entelegynae</taxon>
        <taxon>Araneoidea</taxon>
        <taxon>Araneidae</taxon>
        <taxon>Araneus</taxon>
    </lineage>
</organism>
<evidence type="ECO:0000259" key="1">
    <source>
        <dbReference type="PROSITE" id="PS50994"/>
    </source>
</evidence>
<dbReference type="EMBL" id="BGPR01158630">
    <property type="protein sequence ID" value="GBL87157.1"/>
    <property type="molecule type" value="Genomic_DNA"/>
</dbReference>
<gene>
    <name evidence="2" type="primary">POL_547</name>
    <name evidence="2" type="ORF">AVEN_202624_1</name>
</gene>
<feature type="domain" description="Integrase catalytic" evidence="1">
    <location>
        <begin position="15"/>
        <end position="174"/>
    </location>
</feature>
<accession>A0A4Y2B5S7</accession>
<dbReference type="Gene3D" id="3.30.420.10">
    <property type="entry name" value="Ribonuclease H-like superfamily/Ribonuclease H"/>
    <property type="match status" value="1"/>
</dbReference>
<dbReference type="InterPro" id="IPR012337">
    <property type="entry name" value="RNaseH-like_sf"/>
</dbReference>
<proteinExistence type="predicted"/>
<dbReference type="PANTHER" id="PTHR37984">
    <property type="entry name" value="PROTEIN CBG26694"/>
    <property type="match status" value="1"/>
</dbReference>
<evidence type="ECO:0000313" key="3">
    <source>
        <dbReference type="Proteomes" id="UP000499080"/>
    </source>
</evidence>
<sequence length="270" mass="31260">MKTLSKTRDSLQRSNVGEPLERMALDILGPFPVTTNGNQYVPVLMNYYTKWPGAIPIIDQEGSTVAEELVRTWISRYVVPIILHSDQGKNFNSTLFTELCRLLGILKTRTTALHPESDGMVERFNRTISNHLFLFVSKNQTHRDTHLQLFLLAYRSLDHEVSGFTPVDMLFGRTLRLPCDILFVRPSDTPSSPNEFLNNLESRLESVHAFARERIKLASPRMKTRYDYRATGHHFNVCDQVCMYNPKRRWSLSSILQQNWEGPYTIVKKR</sequence>
<dbReference type="OrthoDB" id="6430889at2759"/>
<dbReference type="PANTHER" id="PTHR37984:SF15">
    <property type="entry name" value="INTEGRASE CATALYTIC DOMAIN-CONTAINING PROTEIN"/>
    <property type="match status" value="1"/>
</dbReference>
<dbReference type="SUPFAM" id="SSF53098">
    <property type="entry name" value="Ribonuclease H-like"/>
    <property type="match status" value="1"/>
</dbReference>
<dbReference type="PROSITE" id="PS50994">
    <property type="entry name" value="INTEGRASE"/>
    <property type="match status" value="1"/>
</dbReference>
<protein>
    <submittedName>
        <fullName evidence="2">Retrovirus-related Pol polyprotein from transposon 412</fullName>
    </submittedName>
</protein>
<dbReference type="InterPro" id="IPR050951">
    <property type="entry name" value="Retrovirus_Pol_polyprotein"/>
</dbReference>
<dbReference type="AlphaFoldDB" id="A0A4Y2B5S7"/>